<dbReference type="SUPFAM" id="SSF103481">
    <property type="entry name" value="Multidrug resistance efflux transporter EmrE"/>
    <property type="match status" value="1"/>
</dbReference>
<organism evidence="4 5">
    <name type="scientific">Sarcina ventriculi</name>
    <name type="common">Clostridium ventriculi</name>
    <dbReference type="NCBI Taxonomy" id="1267"/>
    <lineage>
        <taxon>Bacteria</taxon>
        <taxon>Bacillati</taxon>
        <taxon>Bacillota</taxon>
        <taxon>Clostridia</taxon>
        <taxon>Eubacteriales</taxon>
        <taxon>Clostridiaceae</taxon>
        <taxon>Sarcina</taxon>
    </lineage>
</organism>
<proteinExistence type="inferred from homology"/>
<dbReference type="RefSeq" id="WP_055258135.1">
    <property type="nucleotide sequence ID" value="NZ_BCMV01000065.1"/>
</dbReference>
<evidence type="ECO:0000256" key="1">
    <source>
        <dbReference type="ARBA" id="ARBA00007362"/>
    </source>
</evidence>
<protein>
    <submittedName>
        <fullName evidence="4">Predicted permease, DMT superfamily</fullName>
    </submittedName>
</protein>
<dbReference type="Gene3D" id="1.10.3730.20">
    <property type="match status" value="1"/>
</dbReference>
<comment type="caution">
    <text evidence="4">The sequence shown here is derived from an EMBL/GenBank/DDBJ whole genome shotgun (WGS) entry which is preliminary data.</text>
</comment>
<evidence type="ECO:0000256" key="2">
    <source>
        <dbReference type="SAM" id="Phobius"/>
    </source>
</evidence>
<dbReference type="EMBL" id="CYZR01000003">
    <property type="protein sequence ID" value="CUN73389.1"/>
    <property type="molecule type" value="Genomic_DNA"/>
</dbReference>
<feature type="domain" description="EamA" evidence="3">
    <location>
        <begin position="9"/>
        <end position="105"/>
    </location>
</feature>
<sequence length="112" mass="12175">MEKKNNMTLGITLIILSAVCTSFGQLFWKISSINILYLLIGFFLYGIGALLMIVALKFGQLSVIQPLMCVSYVFALIIGYIFLGEVVSPMELIGIVIIIAGVISIARGGKNE</sequence>
<keyword evidence="5" id="KW-1185">Reference proteome</keyword>
<keyword evidence="2" id="KW-0812">Transmembrane</keyword>
<dbReference type="Pfam" id="PF00892">
    <property type="entry name" value="EamA"/>
    <property type="match status" value="1"/>
</dbReference>
<dbReference type="InterPro" id="IPR000620">
    <property type="entry name" value="EamA_dom"/>
</dbReference>
<reference evidence="4 5" key="1">
    <citation type="submission" date="2015-09" db="EMBL/GenBank/DDBJ databases">
        <authorList>
            <consortium name="Pathogen Informatics"/>
        </authorList>
    </citation>
    <scope>NUCLEOTIDE SEQUENCE [LARGE SCALE GENOMIC DNA]</scope>
    <source>
        <strain evidence="4 5">2789STDY5834858</strain>
    </source>
</reference>
<accession>A0ABM9UP02</accession>
<feature type="transmembrane region" description="Helical" evidence="2">
    <location>
        <begin position="89"/>
        <end position="106"/>
    </location>
</feature>
<evidence type="ECO:0000259" key="3">
    <source>
        <dbReference type="Pfam" id="PF00892"/>
    </source>
</evidence>
<name>A0ABM9UP02_SARVE</name>
<feature type="transmembrane region" description="Helical" evidence="2">
    <location>
        <begin position="63"/>
        <end position="83"/>
    </location>
</feature>
<keyword evidence="2" id="KW-1133">Transmembrane helix</keyword>
<gene>
    <name evidence="4" type="ORF">ERS852473_00933</name>
</gene>
<dbReference type="InterPro" id="IPR037185">
    <property type="entry name" value="EmrE-like"/>
</dbReference>
<keyword evidence="2" id="KW-0472">Membrane</keyword>
<dbReference type="Proteomes" id="UP000095488">
    <property type="component" value="Unassembled WGS sequence"/>
</dbReference>
<comment type="similarity">
    <text evidence="1">Belongs to the EamA transporter family.</text>
</comment>
<evidence type="ECO:0000313" key="5">
    <source>
        <dbReference type="Proteomes" id="UP000095488"/>
    </source>
</evidence>
<feature type="transmembrane region" description="Helical" evidence="2">
    <location>
        <begin position="34"/>
        <end position="56"/>
    </location>
</feature>
<evidence type="ECO:0000313" key="4">
    <source>
        <dbReference type="EMBL" id="CUN73389.1"/>
    </source>
</evidence>